<comment type="caution">
    <text evidence="2">The sequence shown here is derived from an EMBL/GenBank/DDBJ whole genome shotgun (WGS) entry which is preliminary data.</text>
</comment>
<keyword evidence="3" id="KW-1185">Reference proteome</keyword>
<accession>A0ABP3Q4G3</accession>
<dbReference type="EMBL" id="BAAADD010000010">
    <property type="protein sequence ID" value="GAA0582927.1"/>
    <property type="molecule type" value="Genomic_DNA"/>
</dbReference>
<dbReference type="InterPro" id="IPR030972">
    <property type="entry name" value="UrcA_uranyl"/>
</dbReference>
<keyword evidence="1" id="KW-0732">Signal</keyword>
<feature type="signal peptide" evidence="1">
    <location>
        <begin position="1"/>
        <end position="20"/>
    </location>
</feature>
<feature type="chain" id="PRO_5046142690" description="UrcA family protein" evidence="1">
    <location>
        <begin position="21"/>
        <end position="110"/>
    </location>
</feature>
<name>A0ABP3Q4G3_9PROT</name>
<proteinExistence type="predicted"/>
<dbReference type="NCBIfam" id="TIGR04433">
    <property type="entry name" value="UrcA_uranyl"/>
    <property type="match status" value="1"/>
</dbReference>
<dbReference type="RefSeq" id="WP_166937194.1">
    <property type="nucleotide sequence ID" value="NZ_BAAADD010000010.1"/>
</dbReference>
<evidence type="ECO:0000313" key="2">
    <source>
        <dbReference type="EMBL" id="GAA0582927.1"/>
    </source>
</evidence>
<organism evidence="2 3">
    <name type="scientific">Rhizomicrobium electricum</name>
    <dbReference type="NCBI Taxonomy" id="480070"/>
    <lineage>
        <taxon>Bacteria</taxon>
        <taxon>Pseudomonadati</taxon>
        <taxon>Pseudomonadota</taxon>
        <taxon>Alphaproteobacteria</taxon>
        <taxon>Micropepsales</taxon>
        <taxon>Micropepsaceae</taxon>
        <taxon>Rhizomicrobium</taxon>
    </lineage>
</organism>
<dbReference type="Proteomes" id="UP001499951">
    <property type="component" value="Unassembled WGS sequence"/>
</dbReference>
<evidence type="ECO:0000256" key="1">
    <source>
        <dbReference type="SAM" id="SignalP"/>
    </source>
</evidence>
<gene>
    <name evidence="2" type="ORF">GCM10008942_34790</name>
</gene>
<reference evidence="3" key="1">
    <citation type="journal article" date="2019" name="Int. J. Syst. Evol. Microbiol.">
        <title>The Global Catalogue of Microorganisms (GCM) 10K type strain sequencing project: providing services to taxonomists for standard genome sequencing and annotation.</title>
        <authorList>
            <consortium name="The Broad Institute Genomics Platform"/>
            <consortium name="The Broad Institute Genome Sequencing Center for Infectious Disease"/>
            <person name="Wu L."/>
            <person name="Ma J."/>
        </authorList>
    </citation>
    <scope>NUCLEOTIDE SEQUENCE [LARGE SCALE GENOMIC DNA]</scope>
    <source>
        <strain evidence="3">JCM 15089</strain>
    </source>
</reference>
<protein>
    <recommendedName>
        <fullName evidence="4">UrcA family protein</fullName>
    </recommendedName>
</protein>
<evidence type="ECO:0008006" key="4">
    <source>
        <dbReference type="Google" id="ProtNLM"/>
    </source>
</evidence>
<sequence length="110" mass="11396">MSRTLFASVAFVALIAPAFAASVTLQGMTPTLGGDRTVKRTVVKYDDLDPAKDAAALYERINHAAAALCSSNAGGTGPLLADKVEKCRVQTVKQAVHDVGSAPLLAIAEK</sequence>
<evidence type="ECO:0000313" key="3">
    <source>
        <dbReference type="Proteomes" id="UP001499951"/>
    </source>
</evidence>